<dbReference type="Pfam" id="PF13456">
    <property type="entry name" value="RVT_3"/>
    <property type="match status" value="1"/>
</dbReference>
<evidence type="ECO:0000313" key="2">
    <source>
        <dbReference type="EMBL" id="KAK8490056.1"/>
    </source>
</evidence>
<dbReference type="PANTHER" id="PTHR47074:SF73">
    <property type="entry name" value="OS04G0448401 PROTEIN"/>
    <property type="match status" value="1"/>
</dbReference>
<protein>
    <recommendedName>
        <fullName evidence="1">RNase H type-1 domain-containing protein</fullName>
    </recommendedName>
</protein>
<gene>
    <name evidence="2" type="ORF">V6N11_081527</name>
</gene>
<dbReference type="SUPFAM" id="SSF53098">
    <property type="entry name" value="Ribonuclease H-like"/>
    <property type="match status" value="1"/>
</dbReference>
<reference evidence="2 3" key="1">
    <citation type="journal article" date="2024" name="G3 (Bethesda)">
        <title>Genome assembly of Hibiscus sabdariffa L. provides insights into metabolisms of medicinal natural products.</title>
        <authorList>
            <person name="Kim T."/>
        </authorList>
    </citation>
    <scope>NUCLEOTIDE SEQUENCE [LARGE SCALE GENOMIC DNA]</scope>
    <source>
        <strain evidence="2">TK-2024</strain>
        <tissue evidence="2">Old leaves</tissue>
    </source>
</reference>
<feature type="domain" description="RNase H type-1" evidence="1">
    <location>
        <begin position="126"/>
        <end position="235"/>
    </location>
</feature>
<keyword evidence="3" id="KW-1185">Reference proteome</keyword>
<dbReference type="EMBL" id="JBBPBN010000291">
    <property type="protein sequence ID" value="KAK8490056.1"/>
    <property type="molecule type" value="Genomic_DNA"/>
</dbReference>
<dbReference type="InterPro" id="IPR002156">
    <property type="entry name" value="RNaseH_domain"/>
</dbReference>
<dbReference type="CDD" id="cd06222">
    <property type="entry name" value="RNase_H_like"/>
    <property type="match status" value="1"/>
</dbReference>
<evidence type="ECO:0000313" key="3">
    <source>
        <dbReference type="Proteomes" id="UP001396334"/>
    </source>
</evidence>
<dbReference type="InterPro" id="IPR044730">
    <property type="entry name" value="RNase_H-like_dom_plant"/>
</dbReference>
<organism evidence="2 3">
    <name type="scientific">Hibiscus sabdariffa</name>
    <name type="common">roselle</name>
    <dbReference type="NCBI Taxonomy" id="183260"/>
    <lineage>
        <taxon>Eukaryota</taxon>
        <taxon>Viridiplantae</taxon>
        <taxon>Streptophyta</taxon>
        <taxon>Embryophyta</taxon>
        <taxon>Tracheophyta</taxon>
        <taxon>Spermatophyta</taxon>
        <taxon>Magnoliopsida</taxon>
        <taxon>eudicotyledons</taxon>
        <taxon>Gunneridae</taxon>
        <taxon>Pentapetalae</taxon>
        <taxon>rosids</taxon>
        <taxon>malvids</taxon>
        <taxon>Malvales</taxon>
        <taxon>Malvaceae</taxon>
        <taxon>Malvoideae</taxon>
        <taxon>Hibiscus</taxon>
    </lineage>
</organism>
<dbReference type="InterPro" id="IPR052929">
    <property type="entry name" value="RNase_H-like_EbsB-rel"/>
</dbReference>
<evidence type="ECO:0000259" key="1">
    <source>
        <dbReference type="Pfam" id="PF13456"/>
    </source>
</evidence>
<proteinExistence type="predicted"/>
<name>A0ABR2ABK4_9ROSI</name>
<comment type="caution">
    <text evidence="2">The sequence shown here is derived from an EMBL/GenBank/DDBJ whole genome shotgun (WGS) entry which is preliminary data.</text>
</comment>
<dbReference type="Gene3D" id="3.30.420.10">
    <property type="entry name" value="Ribonuclease H-like superfamily/Ribonuclease H"/>
    <property type="match status" value="1"/>
</dbReference>
<dbReference type="InterPro" id="IPR036397">
    <property type="entry name" value="RNaseH_sf"/>
</dbReference>
<sequence>MCEQAIETTIHAFRECPLAREVLVIGECPNCVTGNTTTSTKEWLHHAVENLSTEKFDGLIVLLWKIWNRRNDKVHNDTLTRSRATIEAASLLQREFCMAHATESRPRIARQTPIWRKPIAGMVKINVDGAYSPTSRHATVRIVARDDDGMVLAGLAKHLEGIQNAGLAEAAAFHEGIQLEIDMGWTNANVEGDAMDIVNRLGNPDEDISTIRVHLERDRRILKVYKDITINYVNMVANSI</sequence>
<accession>A0ABR2ABK4</accession>
<dbReference type="PANTHER" id="PTHR47074">
    <property type="entry name" value="BNAC02G40300D PROTEIN"/>
    <property type="match status" value="1"/>
</dbReference>
<dbReference type="InterPro" id="IPR012337">
    <property type="entry name" value="RNaseH-like_sf"/>
</dbReference>
<dbReference type="Proteomes" id="UP001396334">
    <property type="component" value="Unassembled WGS sequence"/>
</dbReference>